<proteinExistence type="inferred from homology"/>
<gene>
    <name evidence="7" type="ORF">PGQ11_002998</name>
</gene>
<dbReference type="InterPro" id="IPR016169">
    <property type="entry name" value="FAD-bd_PCMH_sub2"/>
</dbReference>
<accession>A0ABR2J3W8</accession>
<evidence type="ECO:0000259" key="6">
    <source>
        <dbReference type="PROSITE" id="PS51387"/>
    </source>
</evidence>
<organism evidence="7 8">
    <name type="scientific">Apiospora arundinis</name>
    <dbReference type="NCBI Taxonomy" id="335852"/>
    <lineage>
        <taxon>Eukaryota</taxon>
        <taxon>Fungi</taxon>
        <taxon>Dikarya</taxon>
        <taxon>Ascomycota</taxon>
        <taxon>Pezizomycotina</taxon>
        <taxon>Sordariomycetes</taxon>
        <taxon>Xylariomycetidae</taxon>
        <taxon>Amphisphaeriales</taxon>
        <taxon>Apiosporaceae</taxon>
        <taxon>Apiospora</taxon>
    </lineage>
</organism>
<evidence type="ECO:0000256" key="4">
    <source>
        <dbReference type="ARBA" id="ARBA00023002"/>
    </source>
</evidence>
<evidence type="ECO:0000256" key="5">
    <source>
        <dbReference type="SAM" id="SignalP"/>
    </source>
</evidence>
<dbReference type="InterPro" id="IPR016166">
    <property type="entry name" value="FAD-bd_PCMH"/>
</dbReference>
<reference evidence="7 8" key="1">
    <citation type="journal article" date="2024" name="IMA Fungus">
        <title>Apiospora arundinis, a panoply of carbohydrate-active enzymes and secondary metabolites.</title>
        <authorList>
            <person name="Sorensen T."/>
            <person name="Petersen C."/>
            <person name="Muurmann A.T."/>
            <person name="Christiansen J.V."/>
            <person name="Brundto M.L."/>
            <person name="Overgaard C.K."/>
            <person name="Boysen A.T."/>
            <person name="Wollenberg R.D."/>
            <person name="Larsen T.O."/>
            <person name="Sorensen J.L."/>
            <person name="Nielsen K.L."/>
            <person name="Sondergaard T.E."/>
        </authorList>
    </citation>
    <scope>NUCLEOTIDE SEQUENCE [LARGE SCALE GENOMIC DNA]</scope>
    <source>
        <strain evidence="7 8">AAU 773</strain>
    </source>
</reference>
<keyword evidence="8" id="KW-1185">Reference proteome</keyword>
<evidence type="ECO:0000313" key="8">
    <source>
        <dbReference type="Proteomes" id="UP001390339"/>
    </source>
</evidence>
<evidence type="ECO:0000256" key="1">
    <source>
        <dbReference type="ARBA" id="ARBA00005466"/>
    </source>
</evidence>
<evidence type="ECO:0000256" key="2">
    <source>
        <dbReference type="ARBA" id="ARBA00022630"/>
    </source>
</evidence>
<dbReference type="SUPFAM" id="SSF56176">
    <property type="entry name" value="FAD-binding/transporter-associated domain-like"/>
    <property type="match status" value="1"/>
</dbReference>
<keyword evidence="3" id="KW-0274">FAD</keyword>
<comment type="similarity">
    <text evidence="1">Belongs to the oxygen-dependent FAD-linked oxidoreductase family.</text>
</comment>
<dbReference type="PANTHER" id="PTHR42973">
    <property type="entry name" value="BINDING OXIDOREDUCTASE, PUTATIVE (AFU_ORTHOLOGUE AFUA_1G17690)-RELATED"/>
    <property type="match status" value="1"/>
</dbReference>
<sequence length="359" mass="38318">MCSYTVLYAAIAAFAILAPRTSAVSSSGLMGCKVLVSAGLGDNVLFPSTPGTRYRASLESYYALDIREILPSCVFQPRSTQQVSGAIKVLSNLESVDIAVRGGGHSVWPNNNIANGVTIDLSLLNQTEVHMPNGSTTGAIASVGSGSRWSSALVEVEKYGLSVTAGRVATVGVAGLTLGGGLSFHSGRHGFTCDGVVHYEVVLADGRVVSANKTTNPDLFKALKGGSGNFVIVTRFDFDAFPAGHLYGGIASASWDHKNTIIDYFVRMIDINEQNLADNHILVFTYNVTSDSFTVESILVNVDGLTNSTSFEPLAAVPWLYDMRTKQTYSEMVTSISDKGGLSGYLVLFVFPEQQTRDR</sequence>
<protein>
    <submittedName>
        <fullName evidence="7">FAD binding domain-containing protein</fullName>
    </submittedName>
</protein>
<keyword evidence="2" id="KW-0285">Flavoprotein</keyword>
<feature type="signal peptide" evidence="5">
    <location>
        <begin position="1"/>
        <end position="23"/>
    </location>
</feature>
<dbReference type="PROSITE" id="PS51387">
    <property type="entry name" value="FAD_PCMH"/>
    <property type="match status" value="1"/>
</dbReference>
<comment type="caution">
    <text evidence="7">The sequence shown here is derived from an EMBL/GenBank/DDBJ whole genome shotgun (WGS) entry which is preliminary data.</text>
</comment>
<evidence type="ECO:0000256" key="3">
    <source>
        <dbReference type="ARBA" id="ARBA00022827"/>
    </source>
</evidence>
<dbReference type="Pfam" id="PF01565">
    <property type="entry name" value="FAD_binding_4"/>
    <property type="match status" value="1"/>
</dbReference>
<feature type="domain" description="FAD-binding PCMH-type" evidence="6">
    <location>
        <begin position="67"/>
        <end position="243"/>
    </location>
</feature>
<dbReference type="Proteomes" id="UP001390339">
    <property type="component" value="Unassembled WGS sequence"/>
</dbReference>
<dbReference type="EMBL" id="JAPCWZ010000003">
    <property type="protein sequence ID" value="KAK8872484.1"/>
    <property type="molecule type" value="Genomic_DNA"/>
</dbReference>
<dbReference type="InterPro" id="IPR006094">
    <property type="entry name" value="Oxid_FAD_bind_N"/>
</dbReference>
<feature type="chain" id="PRO_5047011111" evidence="5">
    <location>
        <begin position="24"/>
        <end position="359"/>
    </location>
</feature>
<keyword evidence="5" id="KW-0732">Signal</keyword>
<dbReference type="InterPro" id="IPR036318">
    <property type="entry name" value="FAD-bd_PCMH-like_sf"/>
</dbReference>
<dbReference type="PANTHER" id="PTHR42973:SF53">
    <property type="entry name" value="FAD-BINDING PCMH-TYPE DOMAIN-CONTAINING PROTEIN-RELATED"/>
    <property type="match status" value="1"/>
</dbReference>
<name>A0ABR2J3W8_9PEZI</name>
<keyword evidence="4" id="KW-0560">Oxidoreductase</keyword>
<dbReference type="InterPro" id="IPR050416">
    <property type="entry name" value="FAD-linked_Oxidoreductase"/>
</dbReference>
<dbReference type="Gene3D" id="3.30.465.10">
    <property type="match status" value="1"/>
</dbReference>
<evidence type="ECO:0000313" key="7">
    <source>
        <dbReference type="EMBL" id="KAK8872484.1"/>
    </source>
</evidence>